<dbReference type="PANTHER" id="PTHR33495">
    <property type="entry name" value="ANTI-SIGMA FACTOR ANTAGONIST TM_1081-RELATED-RELATED"/>
    <property type="match status" value="1"/>
</dbReference>
<organism evidence="2 3">
    <name type="scientific">Candidatus Reconcilbacillus cellulovorans</name>
    <dbReference type="NCBI Taxonomy" id="1906605"/>
    <lineage>
        <taxon>Bacteria</taxon>
        <taxon>Bacillati</taxon>
        <taxon>Bacillota</taxon>
        <taxon>Bacilli</taxon>
        <taxon>Bacillales</taxon>
        <taxon>Paenibacillaceae</taxon>
        <taxon>Candidatus Reconcilbacillus</taxon>
    </lineage>
</organism>
<accession>A0A2A6DYR4</accession>
<evidence type="ECO:0000313" key="3">
    <source>
        <dbReference type="Proteomes" id="UP000243688"/>
    </source>
</evidence>
<dbReference type="Pfam" id="PF01740">
    <property type="entry name" value="STAS"/>
    <property type="match status" value="1"/>
</dbReference>
<dbReference type="InterPro" id="IPR002645">
    <property type="entry name" value="STAS_dom"/>
</dbReference>
<reference evidence="2 3" key="1">
    <citation type="submission" date="2016-12" db="EMBL/GenBank/DDBJ databases">
        <title>Candidatus Reconcilibacillus cellulovorans genome.</title>
        <authorList>
            <person name="Kolinko S."/>
            <person name="Wu Y.-W."/>
            <person name="Tachea F."/>
            <person name="Denzel E."/>
            <person name="Hiras J."/>
            <person name="Baecker N."/>
            <person name="Chan L.J."/>
            <person name="Eichorst S.A."/>
            <person name="Frey D."/>
            <person name="Adams P.D."/>
            <person name="Pray T."/>
            <person name="Tanjore D."/>
            <person name="Petzold C.J."/>
            <person name="Gladden J.M."/>
            <person name="Simmons B.A."/>
            <person name="Singer S.W."/>
        </authorList>
    </citation>
    <scope>NUCLEOTIDE SEQUENCE [LARGE SCALE GENOMIC DNA]</scope>
    <source>
        <strain evidence="2">JTherm</strain>
    </source>
</reference>
<dbReference type="Gene3D" id="3.30.750.24">
    <property type="entry name" value="STAS domain"/>
    <property type="match status" value="1"/>
</dbReference>
<evidence type="ECO:0000259" key="1">
    <source>
        <dbReference type="PROSITE" id="PS50801"/>
    </source>
</evidence>
<dbReference type="EMBL" id="MOXJ01000025">
    <property type="protein sequence ID" value="PDO09883.1"/>
    <property type="molecule type" value="Genomic_DNA"/>
</dbReference>
<evidence type="ECO:0000313" key="2">
    <source>
        <dbReference type="EMBL" id="PDO09883.1"/>
    </source>
</evidence>
<dbReference type="GO" id="GO:0043856">
    <property type="term" value="F:anti-sigma factor antagonist activity"/>
    <property type="evidence" value="ECO:0007669"/>
    <property type="project" value="TreeGrafter"/>
</dbReference>
<feature type="domain" description="STAS" evidence="1">
    <location>
        <begin position="14"/>
        <end position="111"/>
    </location>
</feature>
<proteinExistence type="predicted"/>
<comment type="caution">
    <text evidence="2">The sequence shown here is derived from an EMBL/GenBank/DDBJ whole genome shotgun (WGS) entry which is preliminary data.</text>
</comment>
<dbReference type="PROSITE" id="PS50801">
    <property type="entry name" value="STAS"/>
    <property type="match status" value="1"/>
</dbReference>
<sequence length="111" mass="12435">MVRGEGSGLKTARIRPQGPLDITTSGEFRDRAWRLIEEGVRHLIVDFGDVSAIDSSGIAKMLAVRKRLADAGGKMTVENITRPEIRKMFETLLLHTLMEIRDSVKEAEESR</sequence>
<dbReference type="Proteomes" id="UP000243688">
    <property type="component" value="Unassembled WGS sequence"/>
</dbReference>
<protein>
    <recommendedName>
        <fullName evidence="1">STAS domain-containing protein</fullName>
    </recommendedName>
</protein>
<gene>
    <name evidence="2" type="ORF">BLM47_10315</name>
</gene>
<dbReference type="SUPFAM" id="SSF52091">
    <property type="entry name" value="SpoIIaa-like"/>
    <property type="match status" value="1"/>
</dbReference>
<dbReference type="AlphaFoldDB" id="A0A2A6DYR4"/>
<dbReference type="InterPro" id="IPR036513">
    <property type="entry name" value="STAS_dom_sf"/>
</dbReference>
<name>A0A2A6DYR4_9BACL</name>
<dbReference type="CDD" id="cd07043">
    <property type="entry name" value="STAS_anti-anti-sigma_factors"/>
    <property type="match status" value="1"/>
</dbReference>